<dbReference type="PROSITE" id="PS51186">
    <property type="entry name" value="GNAT"/>
    <property type="match status" value="1"/>
</dbReference>
<comment type="caution">
    <text evidence="2">The sequence shown here is derived from an EMBL/GenBank/DDBJ whole genome shotgun (WGS) entry which is preliminary data.</text>
</comment>
<dbReference type="Proteomes" id="UP001595969">
    <property type="component" value="Unassembled WGS sequence"/>
</dbReference>
<evidence type="ECO:0000259" key="1">
    <source>
        <dbReference type="PROSITE" id="PS51186"/>
    </source>
</evidence>
<dbReference type="CDD" id="cd04301">
    <property type="entry name" value="NAT_SF"/>
    <property type="match status" value="1"/>
</dbReference>
<dbReference type="InterPro" id="IPR000182">
    <property type="entry name" value="GNAT_dom"/>
</dbReference>
<evidence type="ECO:0000313" key="2">
    <source>
        <dbReference type="EMBL" id="MFC4719484.1"/>
    </source>
</evidence>
<gene>
    <name evidence="2" type="ORF">ACFO5I_07030</name>
</gene>
<dbReference type="EC" id="2.3.-.-" evidence="2"/>
<protein>
    <submittedName>
        <fullName evidence="2">GNAT family N-acetyltransferase</fullName>
        <ecNumber evidence="2">2.3.-.-</ecNumber>
    </submittedName>
</protein>
<name>A0ABV9MWQ2_9ENTE</name>
<dbReference type="Pfam" id="PF13508">
    <property type="entry name" value="Acetyltransf_7"/>
    <property type="match status" value="1"/>
</dbReference>
<organism evidence="2 3">
    <name type="scientific">Enterococcus lemanii</name>
    <dbReference type="NCBI Taxonomy" id="1159752"/>
    <lineage>
        <taxon>Bacteria</taxon>
        <taxon>Bacillati</taxon>
        <taxon>Bacillota</taxon>
        <taxon>Bacilli</taxon>
        <taxon>Lactobacillales</taxon>
        <taxon>Enterococcaceae</taxon>
        <taxon>Enterococcus</taxon>
    </lineage>
</organism>
<dbReference type="InterPro" id="IPR016181">
    <property type="entry name" value="Acyl_CoA_acyltransferase"/>
</dbReference>
<feature type="domain" description="N-acetyltransferase" evidence="1">
    <location>
        <begin position="1"/>
        <end position="147"/>
    </location>
</feature>
<dbReference type="EMBL" id="JBHSGS010000040">
    <property type="protein sequence ID" value="MFC4719484.1"/>
    <property type="molecule type" value="Genomic_DNA"/>
</dbReference>
<dbReference type="GO" id="GO:0016746">
    <property type="term" value="F:acyltransferase activity"/>
    <property type="evidence" value="ECO:0007669"/>
    <property type="project" value="UniProtKB-KW"/>
</dbReference>
<keyword evidence="3" id="KW-1185">Reference proteome</keyword>
<evidence type="ECO:0000313" key="3">
    <source>
        <dbReference type="Proteomes" id="UP001595969"/>
    </source>
</evidence>
<dbReference type="Gene3D" id="3.40.630.30">
    <property type="match status" value="1"/>
</dbReference>
<dbReference type="RefSeq" id="WP_204653140.1">
    <property type="nucleotide sequence ID" value="NZ_JAFBFD010000005.1"/>
</dbReference>
<keyword evidence="2" id="KW-0012">Acyltransferase</keyword>
<proteinExistence type="predicted"/>
<dbReference type="SUPFAM" id="SSF55729">
    <property type="entry name" value="Acyl-CoA N-acyltransferases (Nat)"/>
    <property type="match status" value="1"/>
</dbReference>
<reference evidence="3" key="1">
    <citation type="journal article" date="2019" name="Int. J. Syst. Evol. Microbiol.">
        <title>The Global Catalogue of Microorganisms (GCM) 10K type strain sequencing project: providing services to taxonomists for standard genome sequencing and annotation.</title>
        <authorList>
            <consortium name="The Broad Institute Genomics Platform"/>
            <consortium name="The Broad Institute Genome Sequencing Center for Infectious Disease"/>
            <person name="Wu L."/>
            <person name="Ma J."/>
        </authorList>
    </citation>
    <scope>NUCLEOTIDE SEQUENCE [LARGE SCALE GENOMIC DNA]</scope>
    <source>
        <strain evidence="3">CGMCC 1.19032</strain>
    </source>
</reference>
<accession>A0ABV9MWQ2</accession>
<sequence>MKIQIETKEDFEVVYEVVQTAFKNAEHSEGNEAELVVALRNSLAFVPELSLVAKIQDKVVGHLLLTEISIGENVGLALAPLSVLPDFQKQGVGSALIKKVHEVAEKLGYPAIVVLGDPNYYSKFGYEEASQWQIQAPFDIPSEYFRVCFLKQQGKKPVGLVTYAQEFGIG</sequence>
<keyword evidence="2" id="KW-0808">Transferase</keyword>